<sequence length="210" mass="24175">MPVLWVHDVTPPPNAEQLSKTFQSPEETSNRPVTRTRFDYMSEYSRPVKTKQPEEMHPLQVAGQAFFITNGEPCYFWDMPRCIWRKLDAMFPGHLTSRRRIVLRRPSVGLAVAWASESVGMGSGERARAHQVQSYLQLCQQMAQHREGPPGVGDTTKLGFEEGVDLMFEWWRSEYVGGGHTRPYTEDCFCWIIYDTIYVAGTINAYLMIF</sequence>
<comment type="caution">
    <text evidence="2">The sequence shown here is derived from an EMBL/GenBank/DDBJ whole genome shotgun (WGS) entry which is preliminary data.</text>
</comment>
<organism evidence="2 3">
    <name type="scientific">Marasmius tenuissimus</name>
    <dbReference type="NCBI Taxonomy" id="585030"/>
    <lineage>
        <taxon>Eukaryota</taxon>
        <taxon>Fungi</taxon>
        <taxon>Dikarya</taxon>
        <taxon>Basidiomycota</taxon>
        <taxon>Agaricomycotina</taxon>
        <taxon>Agaricomycetes</taxon>
        <taxon>Agaricomycetidae</taxon>
        <taxon>Agaricales</taxon>
        <taxon>Marasmiineae</taxon>
        <taxon>Marasmiaceae</taxon>
        <taxon>Marasmius</taxon>
    </lineage>
</organism>
<keyword evidence="3" id="KW-1185">Reference proteome</keyword>
<accession>A0ABR2ZSI3</accession>
<dbReference type="EC" id="1.1.1.170" evidence="2"/>
<feature type="region of interest" description="Disordered" evidence="1">
    <location>
        <begin position="9"/>
        <end position="32"/>
    </location>
</feature>
<name>A0ABR2ZSI3_9AGAR</name>
<evidence type="ECO:0000256" key="1">
    <source>
        <dbReference type="SAM" id="MobiDB-lite"/>
    </source>
</evidence>
<keyword evidence="2" id="KW-0560">Oxidoreductase</keyword>
<reference evidence="2 3" key="1">
    <citation type="submission" date="2024-05" db="EMBL/GenBank/DDBJ databases">
        <title>A draft genome resource for the thread blight pathogen Marasmius tenuissimus strain MS-2.</title>
        <authorList>
            <person name="Yulfo-Soto G.E."/>
            <person name="Baruah I.K."/>
            <person name="Amoako-Attah I."/>
            <person name="Bukari Y."/>
            <person name="Meinhardt L.W."/>
            <person name="Bailey B.A."/>
            <person name="Cohen S.P."/>
        </authorList>
    </citation>
    <scope>NUCLEOTIDE SEQUENCE [LARGE SCALE GENOMIC DNA]</scope>
    <source>
        <strain evidence="2 3">MS-2</strain>
    </source>
</reference>
<proteinExistence type="predicted"/>
<gene>
    <name evidence="2" type="primary">ERG26_3</name>
    <name evidence="2" type="ORF">AAF712_008335</name>
</gene>
<evidence type="ECO:0000313" key="3">
    <source>
        <dbReference type="Proteomes" id="UP001437256"/>
    </source>
</evidence>
<evidence type="ECO:0000313" key="2">
    <source>
        <dbReference type="EMBL" id="KAL0064637.1"/>
    </source>
</evidence>
<dbReference type="GO" id="GO:0000252">
    <property type="term" value="F:3-beta-hydroxysteroid dehydrogenase [NAD(P)+]/C4-decarboxylase activity"/>
    <property type="evidence" value="ECO:0007669"/>
    <property type="project" value="UniProtKB-EC"/>
</dbReference>
<dbReference type="Proteomes" id="UP001437256">
    <property type="component" value="Unassembled WGS sequence"/>
</dbReference>
<feature type="compositionally biased region" description="Polar residues" evidence="1">
    <location>
        <begin position="16"/>
        <end position="32"/>
    </location>
</feature>
<protein>
    <submittedName>
        <fullName evidence="2">Erg26, C-3 sterol dehydrogenase</fullName>
        <ecNumber evidence="2">1.1.1.170</ecNumber>
    </submittedName>
</protein>
<dbReference type="EMBL" id="JBBXMP010000058">
    <property type="protein sequence ID" value="KAL0064637.1"/>
    <property type="molecule type" value="Genomic_DNA"/>
</dbReference>